<feature type="non-terminal residue" evidence="1">
    <location>
        <position position="137"/>
    </location>
</feature>
<dbReference type="AlphaFoldDB" id="A0A0D0DZX0"/>
<dbReference type="Proteomes" id="UP000054538">
    <property type="component" value="Unassembled WGS sequence"/>
</dbReference>
<evidence type="ECO:0000313" key="1">
    <source>
        <dbReference type="EMBL" id="KIK92829.1"/>
    </source>
</evidence>
<dbReference type="OrthoDB" id="10523476at2759"/>
<dbReference type="HOGENOM" id="CLU_1870059_0_0_1"/>
<sequence length="137" mass="15107">DVDGRALVVSDDDTGDDDLSSEVISRGRLVQSFDLDVGCVAVDLPVVRLWPMGDCIVVRSDSFRHLCYIPLTKSDITAIASFHDIHISARWRRLAMVEALHVYTYAIPSGFTSVASLRLKDSKLVIVAEAHQISYSS</sequence>
<evidence type="ECO:0000313" key="2">
    <source>
        <dbReference type="Proteomes" id="UP000054538"/>
    </source>
</evidence>
<reference evidence="1 2" key="1">
    <citation type="submission" date="2014-04" db="EMBL/GenBank/DDBJ databases">
        <authorList>
            <consortium name="DOE Joint Genome Institute"/>
            <person name="Kuo A."/>
            <person name="Kohler A."/>
            <person name="Jargeat P."/>
            <person name="Nagy L.G."/>
            <person name="Floudas D."/>
            <person name="Copeland A."/>
            <person name="Barry K.W."/>
            <person name="Cichocki N."/>
            <person name="Veneault-Fourrey C."/>
            <person name="LaButti K."/>
            <person name="Lindquist E.A."/>
            <person name="Lipzen A."/>
            <person name="Lundell T."/>
            <person name="Morin E."/>
            <person name="Murat C."/>
            <person name="Sun H."/>
            <person name="Tunlid A."/>
            <person name="Henrissat B."/>
            <person name="Grigoriev I.V."/>
            <person name="Hibbett D.S."/>
            <person name="Martin F."/>
            <person name="Nordberg H.P."/>
            <person name="Cantor M.N."/>
            <person name="Hua S.X."/>
        </authorList>
    </citation>
    <scope>NUCLEOTIDE SEQUENCE [LARGE SCALE GENOMIC DNA]</scope>
    <source>
        <strain evidence="1 2">Ve08.2h10</strain>
    </source>
</reference>
<proteinExistence type="predicted"/>
<gene>
    <name evidence="1" type="ORF">PAXRUDRAFT_100827</name>
</gene>
<reference evidence="2" key="2">
    <citation type="submission" date="2015-01" db="EMBL/GenBank/DDBJ databases">
        <title>Evolutionary Origins and Diversification of the Mycorrhizal Mutualists.</title>
        <authorList>
            <consortium name="DOE Joint Genome Institute"/>
            <consortium name="Mycorrhizal Genomics Consortium"/>
            <person name="Kohler A."/>
            <person name="Kuo A."/>
            <person name="Nagy L.G."/>
            <person name="Floudas D."/>
            <person name="Copeland A."/>
            <person name="Barry K.W."/>
            <person name="Cichocki N."/>
            <person name="Veneault-Fourrey C."/>
            <person name="LaButti K."/>
            <person name="Lindquist E.A."/>
            <person name="Lipzen A."/>
            <person name="Lundell T."/>
            <person name="Morin E."/>
            <person name="Murat C."/>
            <person name="Riley R."/>
            <person name="Ohm R."/>
            <person name="Sun H."/>
            <person name="Tunlid A."/>
            <person name="Henrissat B."/>
            <person name="Grigoriev I.V."/>
            <person name="Hibbett D.S."/>
            <person name="Martin F."/>
        </authorList>
    </citation>
    <scope>NUCLEOTIDE SEQUENCE [LARGE SCALE GENOMIC DNA]</scope>
    <source>
        <strain evidence="2">Ve08.2h10</strain>
    </source>
</reference>
<keyword evidence="2" id="KW-1185">Reference proteome</keyword>
<dbReference type="InParanoid" id="A0A0D0DZX0"/>
<feature type="non-terminal residue" evidence="1">
    <location>
        <position position="1"/>
    </location>
</feature>
<protein>
    <submittedName>
        <fullName evidence="1">Uncharacterized protein</fullName>
    </submittedName>
</protein>
<organism evidence="1 2">
    <name type="scientific">Paxillus rubicundulus Ve08.2h10</name>
    <dbReference type="NCBI Taxonomy" id="930991"/>
    <lineage>
        <taxon>Eukaryota</taxon>
        <taxon>Fungi</taxon>
        <taxon>Dikarya</taxon>
        <taxon>Basidiomycota</taxon>
        <taxon>Agaricomycotina</taxon>
        <taxon>Agaricomycetes</taxon>
        <taxon>Agaricomycetidae</taxon>
        <taxon>Boletales</taxon>
        <taxon>Paxilineae</taxon>
        <taxon>Paxillaceae</taxon>
        <taxon>Paxillus</taxon>
    </lineage>
</organism>
<name>A0A0D0DZX0_9AGAM</name>
<dbReference type="EMBL" id="KN825239">
    <property type="protein sequence ID" value="KIK92829.1"/>
    <property type="molecule type" value="Genomic_DNA"/>
</dbReference>
<accession>A0A0D0DZX0</accession>